<evidence type="ECO:0000256" key="31">
    <source>
        <dbReference type="ARBA" id="ARBA00023125"/>
    </source>
</evidence>
<comment type="similarity">
    <text evidence="13">Belongs to the ribulose-phosphate 3-epimerase family.</text>
</comment>
<dbReference type="EMBL" id="ANFO01000041">
    <property type="protein sequence ID" value="KGQ13440.1"/>
    <property type="molecule type" value="Genomic_DNA"/>
</dbReference>
<dbReference type="Pfam" id="PF00834">
    <property type="entry name" value="Ribul_P_3_epim"/>
    <property type="match status" value="1"/>
</dbReference>
<dbReference type="PROSITE" id="PS51347">
    <property type="entry name" value="PHOSPHOTRIESTERASE_2"/>
    <property type="match status" value="1"/>
</dbReference>
<dbReference type="InterPro" id="IPR001608">
    <property type="entry name" value="Ala_racemase_N"/>
</dbReference>
<evidence type="ECO:0000256" key="21">
    <source>
        <dbReference type="ARBA" id="ARBA00022603"/>
    </source>
</evidence>
<feature type="domain" description="Alanine racemase N-terminal" evidence="43">
    <location>
        <begin position="1372"/>
        <end position="1603"/>
    </location>
</feature>
<comment type="catalytic activity">
    <reaction evidence="2">
        <text>D-ribulose 5-phosphate = D-xylulose 5-phosphate</text>
        <dbReference type="Rhea" id="RHEA:13677"/>
        <dbReference type="ChEBI" id="CHEBI:57737"/>
        <dbReference type="ChEBI" id="CHEBI:58121"/>
        <dbReference type="EC" id="5.1.3.1"/>
    </reaction>
</comment>
<keyword evidence="25" id="KW-0479">Metal-binding</keyword>
<dbReference type="Pfam" id="PF14502">
    <property type="entry name" value="HTH_41"/>
    <property type="match status" value="1"/>
</dbReference>
<dbReference type="HAMAP" id="MF_02227">
    <property type="entry name" value="RPE"/>
    <property type="match status" value="1"/>
</dbReference>
<evidence type="ECO:0000256" key="14">
    <source>
        <dbReference type="ARBA" id="ARBA00011900"/>
    </source>
</evidence>
<keyword evidence="31" id="KW-0238">DNA-binding</keyword>
<dbReference type="NCBIfam" id="TIGR01449">
    <property type="entry name" value="PGP_bact"/>
    <property type="match status" value="1"/>
</dbReference>
<evidence type="ECO:0000256" key="24">
    <source>
        <dbReference type="ARBA" id="ARBA00022705"/>
    </source>
</evidence>
<dbReference type="SUPFAM" id="SSF52374">
    <property type="entry name" value="Nucleotidylyl transferase"/>
    <property type="match status" value="1"/>
</dbReference>
<evidence type="ECO:0000256" key="12">
    <source>
        <dbReference type="ARBA" id="ARBA00006594"/>
    </source>
</evidence>
<evidence type="ECO:0000256" key="33">
    <source>
        <dbReference type="ARBA" id="ARBA00023235"/>
    </source>
</evidence>
<evidence type="ECO:0000259" key="45">
    <source>
        <dbReference type="Pfam" id="PF14503"/>
    </source>
</evidence>
<comment type="caution">
    <text evidence="47">The sequence shown here is derived from an EMBL/GenBank/DDBJ whole genome shotgun (WGS) entry which is preliminary data.</text>
</comment>
<keyword evidence="21" id="KW-0489">Methyltransferase</keyword>
<evidence type="ECO:0000256" key="20">
    <source>
        <dbReference type="ARBA" id="ARBA00022598"/>
    </source>
</evidence>
<dbReference type="Pfam" id="PF00579">
    <property type="entry name" value="tRNA-synt_1b"/>
    <property type="match status" value="1"/>
</dbReference>
<dbReference type="NCBIfam" id="TIGR00571">
    <property type="entry name" value="dam"/>
    <property type="match status" value="1"/>
</dbReference>
<keyword evidence="27" id="KW-0378">Hydrolase</keyword>
<evidence type="ECO:0000256" key="18">
    <source>
        <dbReference type="ARBA" id="ARBA00013920"/>
    </source>
</evidence>
<sequence length="2331" mass="256668">MKKNRAFLKWAGGKFPLLDDIKKHLPEGDCLIEPFVGAGSVFLNTDYSRYVLADINSDLINLYDIVKNRADEYVRESRLLFTKAQNEEAIYYACRAEFNQCTDKFRRAVLFLYLNRHCYNGLCRYNLRGEFNVPFGRYSKPYFPEEELYHFAERAKNATFVCQSYDVSMVNVAAGSVVYCDPPYAPLSATANFTAYHTDSFSMVQQQHLAELAERLREQSIPVLISNHDTELTRQWYQNATDFHKLQVRRSISRNGGKRNKVDELLALYKAKYLIAPSILSADFARLGEDTAKALAAGGDVVHFDVMDNHYVPNLTMGPMVLKALRDYGITAPIDVHLMVKPVDRIIPDFAAAGASIITFHPEASEHVDRSLQLIKEHGCKAGLVLNPATSLSWLDHVMDKLDVILLMSVNPGFGGQSFIPHTLEKLRQVRERIDASGYDIRLEVDGGVKADNIAEIAAAGADMFVAGSAIFGQPDYKAVVDRMRSELAKAVDLALYALELPVAGEDRVVTWIGNGADIMMQRALKWSLKDKEPDLAQLNMARKLFDRYYAETVEEGSFLFPGVAATLAALKEKGLPLAVVTNKPTPFVTPLLEDLGIAHYFQTIIGGDDVKEKKPHPEALYKVMETLGLAADELLFVGDSRNDIQAAQAAGCPIVGLTWGYNYGEAIGLSNPDQIRKQNMSKPIVFSGAQPSGELTIGNYMGALRQWVNMQDDYHCIYCIVDQHAITVRQDPTALRKATLDTLALYLACGIDPKKSTIFVQSHVPEHAQLGWVLNCYTYFGELSRMTQFKDKSARYEENINAGLFDYPVLMAADILLYQTNQVPVGEDQKQHLELSRDVASRFNALYGDIFKVPEPFIPKSGARVMSLLEPTKKMSKSDDNRNNVIGLLEDPKSVVKKIKRAVTDSEEPPVVRYDVKEKAGVSNLLDILSGVTGKPIPELEASFEGKMYGHLKGEVAEAVSGMLTELQERYHRYRNDEAFLQQVMKEGAEKARARAGETLKKVLKTIDELAGECGFSVGLTQAALKTLEKAGAVSVERRGRNGSYLLSMDNKALLAFADIGNVVCAMPLPYTRLYEGLASGLKAQFDGIPFYYAHMRGSDVRVECLLNGVYDLAVVSRLAADSYLSNPDLFIALALGPHTYVGCGIARRVVSRVSAQNCERQRGCGDLERQQRGRSDGAGADGTPAKRGQMLPGGIGSGGADAQRRYPHSAVAENGGTKLLTEVISMEDRLNLLCEAGVIDRDICDGMKVVVTQLETHWAIPLQNDQGAMAITHMANALMRSRRGEEVGPLDDELLAEIKADSVFGEVEQAHHALLAPFNVQMHPNEEGFISQVARQGMFIEALKAQNPALIDAARTLWRQGAVLPDTWIIDVDQVLDNGRKLLAAAQKHGITLYFMTKQLGRNPWLANKLVELGFKGAVAVDFKEARTLREAHVPVLHVGHLVQVPVALVEESVNGETEIITLFSLEKAREVSDAALANGRVQAVMLKVFAEYDRLYPGQEAGFSLNELDDVVSEIREMPGIRLTGLTHFPCLLWNEEQQQTQPTRNLMTLLKARDLLHEQGVEIEQINAPSASSCGTFHILAEHGVTHAEPGHALTGTIPANQNGDQPESIAMLYLTEVSHQFQGKSYCFGGGYYRRGHAQNALVFSSDAQPEQARLLQPDTSSIDYHLALEGCYPVGSPVVMCFRTQIFVTRSDVALVSGIQSGSPVLEALFGVGAMDDVPEVRPQDIGANTCGHILQHFPELRLPTLEKLGLINALGFAANVMQPNTDAVYGTAALQHEGGDTFMGHQEILGTRPQTPLRMPFSEVIDVVERELIGAGWQVERKGGELKFLWVNQAVAVGDNLEADLGQVFNISANLSAIPFEQVRAIGEVVRRCVKVGRVIAFGGLLESSEQLINAAEEKQGLYVGINAPRSGVYKSGFQVVHMGYGVDASVQVPQQLHQVGVKTVLVGKVADIALNPHGTSYQNLVDSQSILDITRDELNKPGRVFICTNIQETDLAGHAEDVGRYAERLELVDKNLALLMADMQAGDCLVVMADHGNDPTIGHSKHTRENVPLLVWQPGIAGSYLGARATLSDVGATGVRNIIEMTNRYMGRNPQFLLDIMRDTGMNVMACTGYYQHDFFPPHVATTPVKVLAQEMIDEIEIGIDGTALKAGIIAEIGSSVDVITPVEKRVFQAAAIAHHETGRPISTHTSFSTMGLEQLALLKSWCVDLSRVTVGHCDLKDNLDNILRMIDQGAYVQFDTIGKNSYYPDEKRVAMLSALKDRGLLDHVMLSMDITRRSHLHGNGGPGFDYLLTTFVPMLLEAGFSQSDIDLMLRDNPSVFFK</sequence>
<dbReference type="Pfam" id="PF02086">
    <property type="entry name" value="MethyltransfD12"/>
    <property type="match status" value="1"/>
</dbReference>
<dbReference type="PROSITE" id="PS00092">
    <property type="entry name" value="N6_MTASE"/>
    <property type="match status" value="1"/>
</dbReference>
<dbReference type="InterPro" id="IPR041444">
    <property type="entry name" value="HTH_41"/>
</dbReference>
<dbReference type="InterPro" id="IPR011060">
    <property type="entry name" value="RibuloseP-bd_barrel"/>
</dbReference>
<keyword evidence="23" id="KW-0949">S-adenosyl-L-methionine</keyword>
<dbReference type="GO" id="GO:0009307">
    <property type="term" value="P:DNA restriction-modification system"/>
    <property type="evidence" value="ECO:0007669"/>
    <property type="project" value="InterPro"/>
</dbReference>
<dbReference type="FunFam" id="3.40.50.1000:FF:000022">
    <property type="entry name" value="Phosphoglycolate phosphatase"/>
    <property type="match status" value="1"/>
</dbReference>
<evidence type="ECO:0000256" key="35">
    <source>
        <dbReference type="ARBA" id="ARBA00023285"/>
    </source>
</evidence>
<dbReference type="InterPro" id="IPR029066">
    <property type="entry name" value="PLP-binding_barrel"/>
</dbReference>
<dbReference type="FunFam" id="1.10.240.10:FF:000002">
    <property type="entry name" value="Tryptophan--tRNA ligase"/>
    <property type="match status" value="1"/>
</dbReference>
<evidence type="ECO:0000256" key="28">
    <source>
        <dbReference type="ARBA" id="ARBA00022840"/>
    </source>
</evidence>
<dbReference type="CDD" id="cd00806">
    <property type="entry name" value="TrpRS_core"/>
    <property type="match status" value="1"/>
</dbReference>
<evidence type="ECO:0000256" key="22">
    <source>
        <dbReference type="ARBA" id="ARBA00022679"/>
    </source>
</evidence>
<dbReference type="NCBIfam" id="TIGR01549">
    <property type="entry name" value="HAD-SF-IA-v1"/>
    <property type="match status" value="1"/>
</dbReference>
<comment type="cofactor">
    <cofactor evidence="7">
        <name>a divalent metal cation</name>
        <dbReference type="ChEBI" id="CHEBI:60240"/>
    </cofactor>
</comment>
<keyword evidence="22" id="KW-0808">Transferase</keyword>
<dbReference type="FunFam" id="1.10.1020.10:FF:000001">
    <property type="entry name" value="Site-specific DNA-methyltransferase (adenine-specific)"/>
    <property type="match status" value="1"/>
</dbReference>
<dbReference type="Gene3D" id="1.10.150.240">
    <property type="entry name" value="Putative phosphatase, domain 2"/>
    <property type="match status" value="1"/>
</dbReference>
<accession>A0A0A2W4S0</accession>
<dbReference type="HOGENOM" id="CLU_229854_0_0_1"/>
<dbReference type="Proteomes" id="UP000030106">
    <property type="component" value="Unassembled WGS sequence"/>
</dbReference>
<comment type="similarity">
    <text evidence="11">Belongs to the class-I aminoacyl-tRNA synthetase family.</text>
</comment>
<dbReference type="SUPFAM" id="SSF56784">
    <property type="entry name" value="HAD-like"/>
    <property type="match status" value="1"/>
</dbReference>
<dbReference type="NCBIfam" id="TIGR01163">
    <property type="entry name" value="rpe"/>
    <property type="match status" value="1"/>
</dbReference>
<dbReference type="NCBIfam" id="NF004076">
    <property type="entry name" value="PRK05581.1-4"/>
    <property type="match status" value="1"/>
</dbReference>
<dbReference type="Pfam" id="PF14503">
    <property type="entry name" value="YhfZ_C"/>
    <property type="match status" value="1"/>
</dbReference>
<dbReference type="GO" id="GO:0008967">
    <property type="term" value="F:phosphoglycolate phosphatase activity"/>
    <property type="evidence" value="ECO:0007669"/>
    <property type="project" value="UniProtKB-EC"/>
</dbReference>
<dbReference type="Pfam" id="PF02126">
    <property type="entry name" value="PTE"/>
    <property type="match status" value="1"/>
</dbReference>
<evidence type="ECO:0000256" key="23">
    <source>
        <dbReference type="ARBA" id="ARBA00022691"/>
    </source>
</evidence>
<dbReference type="SUPFAM" id="SSF53850">
    <property type="entry name" value="Periplasmic binding protein-like II"/>
    <property type="match status" value="1"/>
</dbReference>
<dbReference type="GO" id="GO:0000287">
    <property type="term" value="F:magnesium ion binding"/>
    <property type="evidence" value="ECO:0007669"/>
    <property type="project" value="InterPro"/>
</dbReference>
<evidence type="ECO:0000256" key="9">
    <source>
        <dbReference type="ARBA" id="ARBA00004818"/>
    </source>
</evidence>
<evidence type="ECO:0000313" key="47">
    <source>
        <dbReference type="EMBL" id="KGQ13440.1"/>
    </source>
</evidence>
<dbReference type="Gene3D" id="3.40.720.10">
    <property type="entry name" value="Alkaline Phosphatase, subunit A"/>
    <property type="match status" value="1"/>
</dbReference>
<evidence type="ECO:0000256" key="29">
    <source>
        <dbReference type="ARBA" id="ARBA00022842"/>
    </source>
</evidence>
<dbReference type="GO" id="GO:0005829">
    <property type="term" value="C:cytosol"/>
    <property type="evidence" value="ECO:0007669"/>
    <property type="project" value="TreeGrafter"/>
</dbReference>
<dbReference type="Gene3D" id="3.40.50.1000">
    <property type="entry name" value="HAD superfamily/HAD-like"/>
    <property type="match status" value="1"/>
</dbReference>
<dbReference type="InterPro" id="IPR037512">
    <property type="entry name" value="PGPase_prok"/>
</dbReference>
<dbReference type="PROSITE" id="PS01085">
    <property type="entry name" value="RIBUL_P_3_EPIMER_1"/>
    <property type="match status" value="1"/>
</dbReference>
<evidence type="ECO:0000256" key="16">
    <source>
        <dbReference type="ARBA" id="ARBA00013161"/>
    </source>
</evidence>
<comment type="similarity">
    <text evidence="41">Belongs to the metallo-dependent hydrolases superfamily. Phosphotriesterase family.</text>
</comment>
<dbReference type="InterPro" id="IPR002305">
    <property type="entry name" value="aa-tRNA-synth_Ic"/>
</dbReference>
<keyword evidence="30" id="KW-0648">Protein biosynthesis</keyword>
<dbReference type="InterPro" id="IPR026019">
    <property type="entry name" value="Ribul_P_3_epim"/>
</dbReference>
<evidence type="ECO:0000256" key="4">
    <source>
        <dbReference type="ARBA" id="ARBA00001941"/>
    </source>
</evidence>
<dbReference type="InterPro" id="IPR023095">
    <property type="entry name" value="Ade_MeTrfase_dom_2"/>
</dbReference>
<keyword evidence="24" id="KW-0235">DNA replication</keyword>
<comment type="pathway">
    <text evidence="9">Organic acid metabolism; glycolate biosynthesis; glycolate from 2-phosphoglycolate: step 1/1.</text>
</comment>
<dbReference type="InterPro" id="IPR002306">
    <property type="entry name" value="Trp-tRNA-ligase"/>
</dbReference>
<comment type="cofactor">
    <cofactor evidence="4">
        <name>Co(2+)</name>
        <dbReference type="ChEBI" id="CHEBI:48828"/>
    </cofactor>
</comment>
<dbReference type="Gene3D" id="3.40.190.10">
    <property type="entry name" value="Periplasmic binding protein-like II"/>
    <property type="match status" value="1"/>
</dbReference>
<feature type="domain" description="YhfZ helix-turn-helix" evidence="44">
    <location>
        <begin position="1005"/>
        <end position="1047"/>
    </location>
</feature>
<evidence type="ECO:0000256" key="37">
    <source>
        <dbReference type="ARBA" id="ARBA00030268"/>
    </source>
</evidence>
<evidence type="ECO:0000256" key="11">
    <source>
        <dbReference type="ARBA" id="ARBA00005594"/>
    </source>
</evidence>
<dbReference type="PROSITE" id="PS01086">
    <property type="entry name" value="RIBUL_P_3_EPIMER_2"/>
    <property type="match status" value="1"/>
</dbReference>
<dbReference type="PROSITE" id="PS00178">
    <property type="entry name" value="AA_TRNA_LIGASE_I"/>
    <property type="match status" value="1"/>
</dbReference>
<dbReference type="Gene3D" id="3.20.20.70">
    <property type="entry name" value="Aldolase class I"/>
    <property type="match status" value="1"/>
</dbReference>
<dbReference type="SUPFAM" id="SSF53335">
    <property type="entry name" value="S-adenosyl-L-methionine-dependent methyltransferases"/>
    <property type="match status" value="1"/>
</dbReference>
<feature type="domain" description="Uncharacterised protein YhfZ C-terminal" evidence="45">
    <location>
        <begin position="1051"/>
        <end position="1144"/>
    </location>
</feature>
<dbReference type="HAMAP" id="MF_00495">
    <property type="entry name" value="GPH_hydrolase_bact"/>
    <property type="match status" value="1"/>
</dbReference>
<dbReference type="InterPro" id="IPR013785">
    <property type="entry name" value="Aldolase_TIM"/>
</dbReference>
<dbReference type="GO" id="GO:0004750">
    <property type="term" value="F:D-ribulose-phosphate 3-epimerase activity"/>
    <property type="evidence" value="ECO:0007669"/>
    <property type="project" value="UniProtKB-EC"/>
</dbReference>
<evidence type="ECO:0000256" key="7">
    <source>
        <dbReference type="ARBA" id="ARBA00001968"/>
    </source>
</evidence>
<evidence type="ECO:0000256" key="26">
    <source>
        <dbReference type="ARBA" id="ARBA00022741"/>
    </source>
</evidence>
<evidence type="ECO:0000256" key="5">
    <source>
        <dbReference type="ARBA" id="ARBA00001947"/>
    </source>
</evidence>
<dbReference type="InterPro" id="IPR002052">
    <property type="entry name" value="DNA_methylase_N6_adenine_CS"/>
</dbReference>
<dbReference type="GO" id="GO:0005975">
    <property type="term" value="P:carbohydrate metabolic process"/>
    <property type="evidence" value="ECO:0007669"/>
    <property type="project" value="InterPro"/>
</dbReference>
<evidence type="ECO:0000256" key="25">
    <source>
        <dbReference type="ARBA" id="ARBA00022723"/>
    </source>
</evidence>
<dbReference type="InterPro" id="IPR006439">
    <property type="entry name" value="HAD-SF_hydro_IA"/>
</dbReference>
<proteinExistence type="inferred from homology"/>
<keyword evidence="35" id="KW-0170">Cobalt</keyword>
<keyword evidence="34" id="KW-0119">Carbohydrate metabolism</keyword>
<dbReference type="PANTHER" id="PTHR43766">
    <property type="entry name" value="TRYPTOPHAN--TRNA LIGASE, MITOCHONDRIAL"/>
    <property type="match status" value="1"/>
</dbReference>
<dbReference type="InterPro" id="IPR000056">
    <property type="entry name" value="Ribul_P_3_epim-like"/>
</dbReference>
<dbReference type="Gene3D" id="1.10.1020.10">
    <property type="entry name" value="Adenine-specific Methyltransferase, Domain 2"/>
    <property type="match status" value="1"/>
</dbReference>
<dbReference type="InterPro" id="IPR001559">
    <property type="entry name" value="Phosphotriesterase"/>
</dbReference>
<dbReference type="GO" id="GO:0003677">
    <property type="term" value="F:DNA binding"/>
    <property type="evidence" value="ECO:0007669"/>
    <property type="project" value="UniProtKB-KW"/>
</dbReference>
<dbReference type="GO" id="GO:0046295">
    <property type="term" value="P:glycolate biosynthetic process"/>
    <property type="evidence" value="ECO:0007669"/>
    <property type="project" value="UniProtKB-UniPathway"/>
</dbReference>
<evidence type="ECO:0000256" key="42">
    <source>
        <dbReference type="SAM" id="MobiDB-lite"/>
    </source>
</evidence>
<evidence type="ECO:0000256" key="13">
    <source>
        <dbReference type="ARBA" id="ARBA00009541"/>
    </source>
</evidence>
<dbReference type="EC" id="3.1.3.18" evidence="15"/>
<feature type="compositionally biased region" description="Basic and acidic residues" evidence="42">
    <location>
        <begin position="1166"/>
        <end position="1177"/>
    </location>
</feature>
<name>A0A0A2W4S0_BEABA</name>
<keyword evidence="29" id="KW-0460">Magnesium</keyword>
<dbReference type="InterPro" id="IPR023214">
    <property type="entry name" value="HAD_sf"/>
</dbReference>
<comment type="pathway">
    <text evidence="10">Carbohydrate degradation; pentose phosphate pathway; D-xylulose 5-phosphate from D-ribulose 5-phosphate (non-oxidative stage): step 1/1.</text>
</comment>
<dbReference type="InterPro" id="IPR032791">
    <property type="entry name" value="YhfZ_C"/>
</dbReference>
<evidence type="ECO:0000259" key="44">
    <source>
        <dbReference type="Pfam" id="PF14502"/>
    </source>
</evidence>
<dbReference type="Gene3D" id="2.40.37.30">
    <property type="match status" value="2"/>
</dbReference>
<keyword evidence="20 47" id="KW-0436">Ligase</keyword>
<gene>
    <name evidence="47" type="ORF">BBAD15_g785</name>
</gene>
<dbReference type="GO" id="GO:0006098">
    <property type="term" value="P:pentose-phosphate shunt"/>
    <property type="evidence" value="ECO:0007669"/>
    <property type="project" value="UniProtKB-UniPathway"/>
</dbReference>
<dbReference type="InterPro" id="IPR041492">
    <property type="entry name" value="HAD_2"/>
</dbReference>
<evidence type="ECO:0000256" key="8">
    <source>
        <dbReference type="ARBA" id="ARBA00004173"/>
    </source>
</evidence>
<dbReference type="GO" id="GO:0070183">
    <property type="term" value="P:mitochondrial tryptophanyl-tRNA aminoacylation"/>
    <property type="evidence" value="ECO:0007669"/>
    <property type="project" value="EnsemblFungi"/>
</dbReference>
<dbReference type="PRINTS" id="PR01039">
    <property type="entry name" value="TRNASYNTHTRP"/>
</dbReference>
<dbReference type="GO" id="GO:0005524">
    <property type="term" value="F:ATP binding"/>
    <property type="evidence" value="ECO:0007669"/>
    <property type="project" value="UniProtKB-KW"/>
</dbReference>
<evidence type="ECO:0000256" key="38">
    <source>
        <dbReference type="ARBA" id="ARBA00030599"/>
    </source>
</evidence>
<dbReference type="Pfam" id="PF21279">
    <property type="entry name" value="YhfX-like_C"/>
    <property type="match status" value="1"/>
</dbReference>
<dbReference type="CDD" id="cd06811">
    <property type="entry name" value="PLPDE_III_yhfX_like"/>
    <property type="match status" value="1"/>
</dbReference>
<keyword evidence="33" id="KW-0413">Isomerase</keyword>
<evidence type="ECO:0000313" key="48">
    <source>
        <dbReference type="Proteomes" id="UP000030106"/>
    </source>
</evidence>
<dbReference type="GO" id="GO:0006260">
    <property type="term" value="P:DNA replication"/>
    <property type="evidence" value="ECO:0007669"/>
    <property type="project" value="UniProtKB-KW"/>
</dbReference>
<dbReference type="HAMAP" id="MF_00140_B">
    <property type="entry name" value="Trp_tRNA_synth_B"/>
    <property type="match status" value="1"/>
</dbReference>
<feature type="domain" description="YhfX-like C-terminal" evidence="46">
    <location>
        <begin position="1617"/>
        <end position="1711"/>
    </location>
</feature>
<dbReference type="CDD" id="cd16417">
    <property type="entry name" value="HAD_PGPase"/>
    <property type="match status" value="1"/>
</dbReference>
<comment type="catalytic activity">
    <reaction evidence="1">
        <text>2-phosphoglycolate + H2O = glycolate + phosphate</text>
        <dbReference type="Rhea" id="RHEA:14369"/>
        <dbReference type="ChEBI" id="CHEBI:15377"/>
        <dbReference type="ChEBI" id="CHEBI:29805"/>
        <dbReference type="ChEBI" id="CHEBI:43474"/>
        <dbReference type="ChEBI" id="CHEBI:58033"/>
        <dbReference type="EC" id="3.1.3.18"/>
    </reaction>
</comment>
<keyword evidence="32" id="KW-0030">Aminoacyl-tRNA synthetase</keyword>
<dbReference type="NCBIfam" id="TIGR00233">
    <property type="entry name" value="trpS"/>
    <property type="match status" value="1"/>
</dbReference>
<dbReference type="CDD" id="cd16009">
    <property type="entry name" value="PPM"/>
    <property type="match status" value="1"/>
</dbReference>
<dbReference type="EC" id="5.1.3.1" evidence="17"/>
<dbReference type="GO" id="GO:0032259">
    <property type="term" value="P:methylation"/>
    <property type="evidence" value="ECO:0007669"/>
    <property type="project" value="UniProtKB-KW"/>
</dbReference>
<dbReference type="Pfam" id="PF01168">
    <property type="entry name" value="Ala_racemase_N"/>
    <property type="match status" value="1"/>
</dbReference>
<evidence type="ECO:0000256" key="3">
    <source>
        <dbReference type="ARBA" id="ARBA00001936"/>
    </source>
</evidence>
<dbReference type="NCBIfam" id="NF008152">
    <property type="entry name" value="PRK10904.1"/>
    <property type="match status" value="1"/>
</dbReference>
<feature type="region of interest" description="Disordered" evidence="42">
    <location>
        <begin position="1166"/>
        <end position="1208"/>
    </location>
</feature>
<dbReference type="InterPro" id="IPR010045">
    <property type="entry name" value="DeoB"/>
</dbReference>
<dbReference type="InterPro" id="IPR012327">
    <property type="entry name" value="MeTrfase_D12"/>
</dbReference>
<evidence type="ECO:0000256" key="36">
    <source>
        <dbReference type="ARBA" id="ARBA00029933"/>
    </source>
</evidence>
<evidence type="ECO:0000256" key="10">
    <source>
        <dbReference type="ARBA" id="ARBA00005016"/>
    </source>
</evidence>
<comment type="caution">
    <text evidence="41">Lacks conserved residue(s) required for the propagation of feature annotation.</text>
</comment>
<comment type="catalytic activity">
    <reaction evidence="40">
        <text>tRNA(Trp) + L-tryptophan + ATP = L-tryptophyl-tRNA(Trp) + AMP + diphosphate + H(+)</text>
        <dbReference type="Rhea" id="RHEA:24080"/>
        <dbReference type="Rhea" id="RHEA-COMP:9671"/>
        <dbReference type="Rhea" id="RHEA-COMP:9705"/>
        <dbReference type="ChEBI" id="CHEBI:15378"/>
        <dbReference type="ChEBI" id="CHEBI:30616"/>
        <dbReference type="ChEBI" id="CHEBI:33019"/>
        <dbReference type="ChEBI" id="CHEBI:57912"/>
        <dbReference type="ChEBI" id="CHEBI:78442"/>
        <dbReference type="ChEBI" id="CHEBI:78535"/>
        <dbReference type="ChEBI" id="CHEBI:456215"/>
        <dbReference type="EC" id="6.1.1.2"/>
    </reaction>
</comment>
<dbReference type="EC" id="6.1.1.2" evidence="16"/>
<organism evidence="47 48">
    <name type="scientific">Beauveria bassiana D1-5</name>
    <dbReference type="NCBI Taxonomy" id="1245745"/>
    <lineage>
        <taxon>Eukaryota</taxon>
        <taxon>Fungi</taxon>
        <taxon>Dikarya</taxon>
        <taxon>Ascomycota</taxon>
        <taxon>Pezizomycotina</taxon>
        <taxon>Sordariomycetes</taxon>
        <taxon>Hypocreomycetidae</taxon>
        <taxon>Hypocreales</taxon>
        <taxon>Cordycipitaceae</taxon>
        <taxon>Beauveria</taxon>
    </lineage>
</organism>
<dbReference type="UniPathway" id="UPA00865">
    <property type="reaction ID" value="UER00834"/>
</dbReference>
<dbReference type="InterPro" id="IPR014729">
    <property type="entry name" value="Rossmann-like_a/b/a_fold"/>
</dbReference>
<keyword evidence="26" id="KW-0547">Nucleotide-binding</keyword>
<dbReference type="FunFam" id="3.20.20.70:FF:000004">
    <property type="entry name" value="Ribulose-phosphate 3-epimerase"/>
    <property type="match status" value="1"/>
</dbReference>
<dbReference type="GO" id="GO:0004830">
    <property type="term" value="F:tryptophan-tRNA ligase activity"/>
    <property type="evidence" value="ECO:0007669"/>
    <property type="project" value="UniProtKB-EC"/>
</dbReference>
<dbReference type="Gene3D" id="1.10.240.10">
    <property type="entry name" value="Tyrosyl-Transfer RNA Synthetase"/>
    <property type="match status" value="1"/>
</dbReference>
<evidence type="ECO:0000256" key="6">
    <source>
        <dbReference type="ARBA" id="ARBA00001954"/>
    </source>
</evidence>
<dbReference type="InterPro" id="IPR017850">
    <property type="entry name" value="Alkaline_phosphatase_core_sf"/>
</dbReference>
<dbReference type="GO" id="GO:0005739">
    <property type="term" value="C:mitochondrion"/>
    <property type="evidence" value="ECO:0007669"/>
    <property type="project" value="UniProtKB-SubCell"/>
</dbReference>
<evidence type="ECO:0000259" key="46">
    <source>
        <dbReference type="Pfam" id="PF21279"/>
    </source>
</evidence>
<dbReference type="InterPro" id="IPR050203">
    <property type="entry name" value="Trp-tRNA_synthetase"/>
</dbReference>
<dbReference type="InterPro" id="IPR029063">
    <property type="entry name" value="SAM-dependent_MTases_sf"/>
</dbReference>
<reference evidence="47 48" key="1">
    <citation type="submission" date="2012-10" db="EMBL/GenBank/DDBJ databases">
        <title>Genome sequencing and analysis of entomopathogenic fungi Beauveria bassiana D1-5.</title>
        <authorList>
            <person name="Li Q."/>
            <person name="Wang L."/>
            <person name="Zhang Z."/>
            <person name="Wang Q."/>
            <person name="Ren J."/>
            <person name="Wang M."/>
            <person name="Xu W."/>
            <person name="Wang J."/>
            <person name="Lu Y."/>
            <person name="Du Q."/>
            <person name="Sun Z."/>
        </authorList>
    </citation>
    <scope>NUCLEOTIDE SEQUENCE [LARGE SCALE GENOMIC DNA]</scope>
    <source>
        <strain evidence="47 48">D1-5</strain>
    </source>
</reference>
<dbReference type="InterPro" id="IPR001412">
    <property type="entry name" value="aa-tRNA-synth_I_CS"/>
</dbReference>
<dbReference type="SUPFAM" id="SSF51419">
    <property type="entry name" value="PLP-binding barrel"/>
    <property type="match status" value="1"/>
</dbReference>
<evidence type="ECO:0000256" key="15">
    <source>
        <dbReference type="ARBA" id="ARBA00013078"/>
    </source>
</evidence>
<dbReference type="GO" id="GO:0043094">
    <property type="term" value="P:metabolic compound salvage"/>
    <property type="evidence" value="ECO:0007669"/>
    <property type="project" value="InterPro"/>
</dbReference>
<evidence type="ECO:0000256" key="2">
    <source>
        <dbReference type="ARBA" id="ARBA00001782"/>
    </source>
</evidence>
<evidence type="ECO:0000256" key="1">
    <source>
        <dbReference type="ARBA" id="ARBA00000830"/>
    </source>
</evidence>
<dbReference type="InterPro" id="IPR048449">
    <property type="entry name" value="YhfX-like_C"/>
</dbReference>
<dbReference type="InterPro" id="IPR032466">
    <property type="entry name" value="Metal_Hydrolase"/>
</dbReference>
<dbReference type="CDD" id="cd00429">
    <property type="entry name" value="RPE"/>
    <property type="match status" value="1"/>
</dbReference>
<dbReference type="NCBIfam" id="TIGR01509">
    <property type="entry name" value="HAD-SF-IA-v3"/>
    <property type="match status" value="1"/>
</dbReference>
<dbReference type="STRING" id="1245745.A0A0A2W4S0"/>
<comment type="similarity">
    <text evidence="12">Belongs to the N(4)/N(6)-methyltransferase family.</text>
</comment>
<evidence type="ECO:0000256" key="27">
    <source>
        <dbReference type="ARBA" id="ARBA00022801"/>
    </source>
</evidence>
<evidence type="ECO:0000259" key="43">
    <source>
        <dbReference type="Pfam" id="PF01168"/>
    </source>
</evidence>
<dbReference type="InterPro" id="IPR036412">
    <property type="entry name" value="HAD-like_sf"/>
</dbReference>
<dbReference type="UniPathway" id="UPA00115">
    <property type="reaction ID" value="UER00411"/>
</dbReference>
<evidence type="ECO:0000256" key="19">
    <source>
        <dbReference type="ARBA" id="ARBA00022490"/>
    </source>
</evidence>
<dbReference type="GO" id="GO:0009007">
    <property type="term" value="F:site-specific DNA-methyltransferase (adenine-specific) activity"/>
    <property type="evidence" value="ECO:0007669"/>
    <property type="project" value="UniProtKB-EC"/>
</dbReference>
<dbReference type="Gene3D" id="3.20.20.140">
    <property type="entry name" value="Metal-dependent hydrolases"/>
    <property type="match status" value="1"/>
</dbReference>
<comment type="subcellular location">
    <subcellularLocation>
        <location evidence="8">Mitochondrion</location>
    </subcellularLocation>
</comment>
<dbReference type="GO" id="GO:0008270">
    <property type="term" value="F:zinc ion binding"/>
    <property type="evidence" value="ECO:0007669"/>
    <property type="project" value="InterPro"/>
</dbReference>
<evidence type="ECO:0000256" key="34">
    <source>
        <dbReference type="ARBA" id="ARBA00023277"/>
    </source>
</evidence>
<dbReference type="SUPFAM" id="SSF51556">
    <property type="entry name" value="Metallo-dependent hydrolases"/>
    <property type="match status" value="1"/>
</dbReference>
<dbReference type="InterPro" id="IPR023198">
    <property type="entry name" value="PGP-like_dom2"/>
</dbReference>
<dbReference type="Pfam" id="PF13419">
    <property type="entry name" value="HAD_2"/>
    <property type="match status" value="1"/>
</dbReference>
<keyword evidence="19" id="KW-0963">Cytoplasm</keyword>
<evidence type="ECO:0000256" key="32">
    <source>
        <dbReference type="ARBA" id="ARBA00023146"/>
    </source>
</evidence>
<evidence type="ECO:0000256" key="30">
    <source>
        <dbReference type="ARBA" id="ARBA00022917"/>
    </source>
</evidence>
<comment type="cofactor">
    <cofactor evidence="6">
        <name>Fe(2+)</name>
        <dbReference type="ChEBI" id="CHEBI:29033"/>
    </cofactor>
</comment>
<evidence type="ECO:0000256" key="41">
    <source>
        <dbReference type="PROSITE-ProRule" id="PRU00679"/>
    </source>
</evidence>
<dbReference type="GO" id="GO:0008973">
    <property type="term" value="F:phosphopentomutase activity"/>
    <property type="evidence" value="ECO:0007669"/>
    <property type="project" value="InterPro"/>
</dbReference>
<dbReference type="PANTHER" id="PTHR43766:SF1">
    <property type="entry name" value="TRYPTOPHAN--TRNA LIGASE, MITOCHONDRIAL"/>
    <property type="match status" value="1"/>
</dbReference>
<comment type="cofactor">
    <cofactor evidence="5">
        <name>Zn(2+)</name>
        <dbReference type="ChEBI" id="CHEBI:29105"/>
    </cofactor>
</comment>
<evidence type="ECO:0000256" key="17">
    <source>
        <dbReference type="ARBA" id="ARBA00013188"/>
    </source>
</evidence>
<dbReference type="Gene3D" id="3.40.50.620">
    <property type="entry name" value="HUPs"/>
    <property type="match status" value="1"/>
</dbReference>
<evidence type="ECO:0000256" key="39">
    <source>
        <dbReference type="ARBA" id="ARBA00047942"/>
    </source>
</evidence>
<keyword evidence="28" id="KW-0067">ATP-binding</keyword>
<protein>
    <recommendedName>
        <fullName evidence="18">Ribulose-phosphate 3-epimerase</fullName>
        <ecNumber evidence="14">2.1.1.72</ecNumber>
        <ecNumber evidence="15">3.1.3.18</ecNumber>
        <ecNumber evidence="17">5.1.3.1</ecNumber>
        <ecNumber evidence="16">6.1.1.2</ecNumber>
    </recommendedName>
    <alternativeName>
        <fullName evidence="38">Pentose-5-phosphate 3-epimerase</fullName>
    </alternativeName>
    <alternativeName>
        <fullName evidence="36">RPE</fullName>
    </alternativeName>
    <alternativeName>
        <fullName evidence="37">Tryptophanyl-tRNA synthetase</fullName>
    </alternativeName>
</protein>
<dbReference type="SUPFAM" id="SSF51366">
    <property type="entry name" value="Ribulose-phoshate binding barrel"/>
    <property type="match status" value="1"/>
</dbReference>
<comment type="cofactor">
    <cofactor evidence="3">
        <name>Mn(2+)</name>
        <dbReference type="ChEBI" id="CHEBI:29035"/>
    </cofactor>
</comment>
<dbReference type="Gene3D" id="3.40.50.150">
    <property type="entry name" value="Vaccinia Virus protein VP39"/>
    <property type="match status" value="1"/>
</dbReference>
<evidence type="ECO:0000256" key="40">
    <source>
        <dbReference type="ARBA" id="ARBA00049929"/>
    </source>
</evidence>
<dbReference type="InterPro" id="IPR024109">
    <property type="entry name" value="Trp-tRNA-ligase_bac-type"/>
</dbReference>
<dbReference type="SUPFAM" id="SSF53649">
    <property type="entry name" value="Alkaline phosphatase-like"/>
    <property type="match status" value="1"/>
</dbReference>
<comment type="catalytic activity">
    <reaction evidence="39">
        <text>a 2'-deoxyadenosine in DNA + S-adenosyl-L-methionine = an N(6)-methyl-2'-deoxyadenosine in DNA + S-adenosyl-L-homocysteine + H(+)</text>
        <dbReference type="Rhea" id="RHEA:15197"/>
        <dbReference type="Rhea" id="RHEA-COMP:12418"/>
        <dbReference type="Rhea" id="RHEA-COMP:12419"/>
        <dbReference type="ChEBI" id="CHEBI:15378"/>
        <dbReference type="ChEBI" id="CHEBI:57856"/>
        <dbReference type="ChEBI" id="CHEBI:59789"/>
        <dbReference type="ChEBI" id="CHEBI:90615"/>
        <dbReference type="ChEBI" id="CHEBI:90616"/>
        <dbReference type="EC" id="2.1.1.72"/>
    </reaction>
</comment>
<dbReference type="NCBIfam" id="NF009049">
    <property type="entry name" value="PRK12383.1"/>
    <property type="match status" value="1"/>
</dbReference>
<dbReference type="FunFam" id="3.40.50.620:FF:000024">
    <property type="entry name" value="Tryptophan--tRNA ligase"/>
    <property type="match status" value="1"/>
</dbReference>
<dbReference type="EC" id="2.1.1.72" evidence="14"/>